<comment type="pathway">
    <text evidence="2">Cell wall biogenesis; lipoteichoic acid biosynthesis.</text>
</comment>
<evidence type="ECO:0000256" key="6">
    <source>
        <dbReference type="ARBA" id="ARBA00023136"/>
    </source>
</evidence>
<evidence type="ECO:0000256" key="2">
    <source>
        <dbReference type="ARBA" id="ARBA00004936"/>
    </source>
</evidence>
<dbReference type="CDD" id="cd16015">
    <property type="entry name" value="LTA_synthase"/>
    <property type="match status" value="1"/>
</dbReference>
<name>A0A9D1JH78_9FIRM</name>
<feature type="compositionally biased region" description="Low complexity" evidence="7">
    <location>
        <begin position="59"/>
        <end position="129"/>
    </location>
</feature>
<protein>
    <submittedName>
        <fullName evidence="10">Sulfatase-like hydrolase/transferase</fullName>
    </submittedName>
</protein>
<evidence type="ECO:0000313" key="10">
    <source>
        <dbReference type="EMBL" id="HIR94226.1"/>
    </source>
</evidence>
<gene>
    <name evidence="10" type="ORF">IAB98_12485</name>
</gene>
<comment type="subcellular location">
    <subcellularLocation>
        <location evidence="1">Cell membrane</location>
        <topology evidence="1">Multi-pass membrane protein</topology>
    </subcellularLocation>
</comment>
<evidence type="ECO:0000256" key="3">
    <source>
        <dbReference type="ARBA" id="ARBA00022475"/>
    </source>
</evidence>
<dbReference type="Gene3D" id="3.30.1120.170">
    <property type="match status" value="1"/>
</dbReference>
<evidence type="ECO:0000313" key="11">
    <source>
        <dbReference type="Proteomes" id="UP000886841"/>
    </source>
</evidence>
<proteinExistence type="predicted"/>
<accession>A0A9D1JH78</accession>
<dbReference type="GO" id="GO:0016787">
    <property type="term" value="F:hydrolase activity"/>
    <property type="evidence" value="ECO:0007669"/>
    <property type="project" value="UniProtKB-KW"/>
</dbReference>
<keyword evidence="10" id="KW-0378">Hydrolase</keyword>
<dbReference type="Gene3D" id="3.40.720.10">
    <property type="entry name" value="Alkaline Phosphatase, subunit A"/>
    <property type="match status" value="1"/>
</dbReference>
<evidence type="ECO:0000256" key="1">
    <source>
        <dbReference type="ARBA" id="ARBA00004651"/>
    </source>
</evidence>
<keyword evidence="3" id="KW-1003">Cell membrane</keyword>
<feature type="transmembrane region" description="Helical" evidence="8">
    <location>
        <begin position="232"/>
        <end position="253"/>
    </location>
</feature>
<keyword evidence="5 8" id="KW-1133">Transmembrane helix</keyword>
<dbReference type="PANTHER" id="PTHR47371:SF3">
    <property type="entry name" value="PHOSPHOGLYCEROL TRANSFERASE I"/>
    <property type="match status" value="1"/>
</dbReference>
<dbReference type="AlphaFoldDB" id="A0A9D1JH78"/>
<evidence type="ECO:0000256" key="7">
    <source>
        <dbReference type="SAM" id="MobiDB-lite"/>
    </source>
</evidence>
<dbReference type="PANTHER" id="PTHR47371">
    <property type="entry name" value="LIPOTEICHOIC ACID SYNTHASE"/>
    <property type="match status" value="1"/>
</dbReference>
<feature type="region of interest" description="Disordered" evidence="7">
    <location>
        <begin position="1"/>
        <end position="161"/>
    </location>
</feature>
<feature type="compositionally biased region" description="Low complexity" evidence="7">
    <location>
        <begin position="139"/>
        <end position="154"/>
    </location>
</feature>
<feature type="transmembrane region" description="Helical" evidence="8">
    <location>
        <begin position="260"/>
        <end position="284"/>
    </location>
</feature>
<dbReference type="GO" id="GO:0005886">
    <property type="term" value="C:plasma membrane"/>
    <property type="evidence" value="ECO:0007669"/>
    <property type="project" value="UniProtKB-SubCell"/>
</dbReference>
<dbReference type="EMBL" id="DVHU01000111">
    <property type="protein sequence ID" value="HIR94226.1"/>
    <property type="molecule type" value="Genomic_DNA"/>
</dbReference>
<reference evidence="10" key="1">
    <citation type="submission" date="2020-10" db="EMBL/GenBank/DDBJ databases">
        <authorList>
            <person name="Gilroy R."/>
        </authorList>
    </citation>
    <scope>NUCLEOTIDE SEQUENCE</scope>
    <source>
        <strain evidence="10">ChiSxjej1B13-7041</strain>
    </source>
</reference>
<organism evidence="10 11">
    <name type="scientific">Candidatus Egerieimonas intestinavium</name>
    <dbReference type="NCBI Taxonomy" id="2840777"/>
    <lineage>
        <taxon>Bacteria</taxon>
        <taxon>Bacillati</taxon>
        <taxon>Bacillota</taxon>
        <taxon>Clostridia</taxon>
        <taxon>Lachnospirales</taxon>
        <taxon>Lachnospiraceae</taxon>
        <taxon>Lachnospiraceae incertae sedis</taxon>
        <taxon>Candidatus Egerieimonas</taxon>
    </lineage>
</organism>
<keyword evidence="4 8" id="KW-0812">Transmembrane</keyword>
<feature type="transmembrane region" description="Helical" evidence="8">
    <location>
        <begin position="313"/>
        <end position="333"/>
    </location>
</feature>
<feature type="transmembrane region" description="Helical" evidence="8">
    <location>
        <begin position="201"/>
        <end position="226"/>
    </location>
</feature>
<dbReference type="InterPro" id="IPR000917">
    <property type="entry name" value="Sulfatase_N"/>
</dbReference>
<dbReference type="Pfam" id="PF00884">
    <property type="entry name" value="Sulfatase"/>
    <property type="match status" value="1"/>
</dbReference>
<dbReference type="Proteomes" id="UP000886841">
    <property type="component" value="Unassembled WGS sequence"/>
</dbReference>
<evidence type="ECO:0000256" key="8">
    <source>
        <dbReference type="SAM" id="Phobius"/>
    </source>
</evidence>
<keyword evidence="6 8" id="KW-0472">Membrane</keyword>
<dbReference type="InterPro" id="IPR050448">
    <property type="entry name" value="OpgB/LTA_synthase_biosynth"/>
</dbReference>
<dbReference type="InterPro" id="IPR017850">
    <property type="entry name" value="Alkaline_phosphatase_core_sf"/>
</dbReference>
<evidence type="ECO:0000259" key="9">
    <source>
        <dbReference type="Pfam" id="PF00884"/>
    </source>
</evidence>
<comment type="caution">
    <text evidence="10">The sequence shown here is derived from an EMBL/GenBank/DDBJ whole genome shotgun (WGS) entry which is preliminary data.</text>
</comment>
<feature type="domain" description="Sulfatase N-terminal" evidence="9">
    <location>
        <begin position="489"/>
        <end position="788"/>
    </location>
</feature>
<sequence length="874" mass="96157">MEEQKRPVQGRRPAPKGQDLKWPTLHTENRKKTTGQQTASGNPERRRASSQAAPGGGSRRPSSGTAQGTGSRRVSSGTASSAGSRRVSSGTASSAGSRRVSSAQTQNAGSRRVSSGTASSAGSRRVSSAQAKNADSRRSAGSASRSVSPESRTSQNRRRNSGVFGQIIPGSALKHLGKDSQSSRNSSGARRRPPAQPVARVLFLLGPLLFLPLAFVYLELIFHIYMGLSLKYLPVYFFFALAAGVFLSLLASFFKQKVNFIITCVITGIFSLLFYIEILCKFILQQYFQLLSTAGTAANNKLTDYAGAILEGILKNLHGLVLMFLPLIFLLVFGRKLLSFRPKPLVFGGFTLVLTLVIHLVALLMVHLPWSGDFTPKTLYATDTNVDDQVEQLGVITMLRLDIKHSIFGASSPTISTDALDQLDQLNDAAATPEPTVTDTPVDTSPNVMELDFSKVENINDDVTWLNEYIQSASSSNKNKYTGMFEGYNVIFITAEGFSGYAISEELTPTLYKLTHEGFVFNNFYSALHYTSTSGGEFQNLTGLYPKAGNPISMTRTGELGTYLPFTLANELNGQNYTSVGYHFNGNMYGRDLSHPNLGYNWKQGDDVDMEKTQSGKNVWPQSDLHMVEATIDEYINQQPFNIYYMTISGHMPYTGGGNAMAVRNQDVVANLPYSQETKDYLAATYELEKGLTYLIQRLEEAGIADKTLLVMAPDHIPYFDIPVLEELAGQTFGKSEDFQYLKESSINFDVYRNSLIIWSASMEEPVNVDKVCCQVDILPTLLNLLGVEYDSRLMAGTDILSDSPGLVVFSSNSWMSDHGFYNRFTKEFTPAAGSTLTGVDQENYVSAMKTLVSCKIQMTPIIIENDYYRKLLG</sequence>
<reference evidence="10" key="2">
    <citation type="journal article" date="2021" name="PeerJ">
        <title>Extensive microbial diversity within the chicken gut microbiome revealed by metagenomics and culture.</title>
        <authorList>
            <person name="Gilroy R."/>
            <person name="Ravi A."/>
            <person name="Getino M."/>
            <person name="Pursley I."/>
            <person name="Horton D.L."/>
            <person name="Alikhan N.F."/>
            <person name="Baker D."/>
            <person name="Gharbi K."/>
            <person name="Hall N."/>
            <person name="Watson M."/>
            <person name="Adriaenssens E.M."/>
            <person name="Foster-Nyarko E."/>
            <person name="Jarju S."/>
            <person name="Secka A."/>
            <person name="Antonio M."/>
            <person name="Oren A."/>
            <person name="Chaudhuri R.R."/>
            <person name="La Ragione R."/>
            <person name="Hildebrand F."/>
            <person name="Pallen M.J."/>
        </authorList>
    </citation>
    <scope>NUCLEOTIDE SEQUENCE</scope>
    <source>
        <strain evidence="10">ChiSxjej1B13-7041</strain>
    </source>
</reference>
<evidence type="ECO:0000256" key="5">
    <source>
        <dbReference type="ARBA" id="ARBA00022989"/>
    </source>
</evidence>
<evidence type="ECO:0000256" key="4">
    <source>
        <dbReference type="ARBA" id="ARBA00022692"/>
    </source>
</evidence>
<dbReference type="SUPFAM" id="SSF53649">
    <property type="entry name" value="Alkaline phosphatase-like"/>
    <property type="match status" value="1"/>
</dbReference>
<feature type="transmembrane region" description="Helical" evidence="8">
    <location>
        <begin position="345"/>
        <end position="370"/>
    </location>
</feature>